<evidence type="ECO:0000313" key="1">
    <source>
        <dbReference type="EMBL" id="KAJ0030404.1"/>
    </source>
</evidence>
<keyword evidence="2" id="KW-1185">Reference proteome</keyword>
<dbReference type="EMBL" id="CM047743">
    <property type="protein sequence ID" value="KAJ0030404.1"/>
    <property type="molecule type" value="Genomic_DNA"/>
</dbReference>
<proteinExistence type="predicted"/>
<organism evidence="1 2">
    <name type="scientific">Pistacia integerrima</name>
    <dbReference type="NCBI Taxonomy" id="434235"/>
    <lineage>
        <taxon>Eukaryota</taxon>
        <taxon>Viridiplantae</taxon>
        <taxon>Streptophyta</taxon>
        <taxon>Embryophyta</taxon>
        <taxon>Tracheophyta</taxon>
        <taxon>Spermatophyta</taxon>
        <taxon>Magnoliopsida</taxon>
        <taxon>eudicotyledons</taxon>
        <taxon>Gunneridae</taxon>
        <taxon>Pentapetalae</taxon>
        <taxon>rosids</taxon>
        <taxon>malvids</taxon>
        <taxon>Sapindales</taxon>
        <taxon>Anacardiaceae</taxon>
        <taxon>Pistacia</taxon>
    </lineage>
</organism>
<accession>A0ACC0Y5M9</accession>
<reference evidence="2" key="1">
    <citation type="journal article" date="2023" name="G3 (Bethesda)">
        <title>Genome assembly and association tests identify interacting loci associated with vigor, precocity, and sex in interspecific pistachio rootstocks.</title>
        <authorList>
            <person name="Palmer W."/>
            <person name="Jacygrad E."/>
            <person name="Sagayaradj S."/>
            <person name="Cavanaugh K."/>
            <person name="Han R."/>
            <person name="Bertier L."/>
            <person name="Beede B."/>
            <person name="Kafkas S."/>
            <person name="Golino D."/>
            <person name="Preece J."/>
            <person name="Michelmore R."/>
        </authorList>
    </citation>
    <scope>NUCLEOTIDE SEQUENCE [LARGE SCALE GENOMIC DNA]</scope>
</reference>
<evidence type="ECO:0000313" key="2">
    <source>
        <dbReference type="Proteomes" id="UP001163603"/>
    </source>
</evidence>
<gene>
    <name evidence="1" type="ORF">Pint_13256</name>
</gene>
<dbReference type="Proteomes" id="UP001163603">
    <property type="component" value="Chromosome 8"/>
</dbReference>
<sequence>MSRADVLPDSYTLPIILKAVCQFFAVEMGRQLHSVAMRLGLVSNEFCESGLICLYSKAGEFETARKLFDENIERQLGSWNAIITGLSQGGRAKEVIATFIELKRWGFEPDGITMVSVTSACGSLGDLGLALQLHRLS</sequence>
<comment type="caution">
    <text evidence="1">The sequence shown here is derived from an EMBL/GenBank/DDBJ whole genome shotgun (WGS) entry which is preliminary data.</text>
</comment>
<protein>
    <submittedName>
        <fullName evidence="1">Uncharacterized protein</fullName>
    </submittedName>
</protein>
<name>A0ACC0Y5M9_9ROSI</name>